<evidence type="ECO:0008006" key="3">
    <source>
        <dbReference type="Google" id="ProtNLM"/>
    </source>
</evidence>
<evidence type="ECO:0000313" key="1">
    <source>
        <dbReference type="EMBL" id="WLP85240.1"/>
    </source>
</evidence>
<reference evidence="1" key="1">
    <citation type="submission" date="2023-08" db="EMBL/GenBank/DDBJ databases">
        <title>Complete genome sequence of Mycoplasma seminis 2200.</title>
        <authorList>
            <person name="Spergser J."/>
        </authorList>
    </citation>
    <scope>NUCLEOTIDE SEQUENCE [LARGE SCALE GENOMIC DNA]</scope>
    <source>
        <strain evidence="1">2200</strain>
    </source>
</reference>
<name>A0ABY9H9H1_9MOLU</name>
<keyword evidence="2" id="KW-1185">Reference proteome</keyword>
<accession>A0ABY9H9H1</accession>
<gene>
    <name evidence="1" type="ORF">Q8852_02870</name>
</gene>
<proteinExistence type="predicted"/>
<organism evidence="1 2">
    <name type="scientific">Mycoplasma seminis</name>
    <dbReference type="NCBI Taxonomy" id="512749"/>
    <lineage>
        <taxon>Bacteria</taxon>
        <taxon>Bacillati</taxon>
        <taxon>Mycoplasmatota</taxon>
        <taxon>Mollicutes</taxon>
        <taxon>Mycoplasmataceae</taxon>
        <taxon>Mycoplasma</taxon>
    </lineage>
</organism>
<dbReference type="Proteomes" id="UP001237011">
    <property type="component" value="Chromosome"/>
</dbReference>
<dbReference type="EMBL" id="CP132191">
    <property type="protein sequence ID" value="WLP85240.1"/>
    <property type="molecule type" value="Genomic_DNA"/>
</dbReference>
<dbReference type="RefSeq" id="WP_305937677.1">
    <property type="nucleotide sequence ID" value="NZ_CP132191.1"/>
</dbReference>
<evidence type="ECO:0000313" key="2">
    <source>
        <dbReference type="Proteomes" id="UP001237011"/>
    </source>
</evidence>
<protein>
    <recommendedName>
        <fullName evidence="3">DUF31 domain-containing protein</fullName>
    </recommendedName>
</protein>
<sequence>MDFLNDSTTLYAYKIHSDDKITFTKNSINVVALDEPKELECVILNKTKISGISTDSDTFSNHLYNSFSLSIQSDFSNVLNDSNAFYFFTFEPIKEIDNFKDFYILENKIDNFQILDALENLNEITITQLDYYKEIQSMDFVIADNFETYKNNLENHRGELNIELNKMALINHISLLNSKNSYIPAQNNGVKPFLFFVNPFRVKNNISALNFWSFENYNFGLFNEYNGTLTTLENNEFVEHIKKLYGITKTIKSGYKNMTEEQIKTFKQQNGNITDLKSYSDQYLKEILDGYIYNGKFDKYLKFKSYILSASNYLISDYCWKGGNNNEYMFYTPFSLDIDPSGVHVSSRLYKKTRWVYGEPYKPESKVDSEFLNGNTFTHFGHNVQLPLLKEQLEEIDFSQNPVDFNNKTYNLNFPVYCFENREYFERLIQYSSKLPQPNSKRTQEIIFPVWLQLTYGSGQIGRVGPQLYDDEREKILSAYKQQGGTASSFGNIFQQHTQINIPISANFSYLYAKAVQGLERVKKFGNVPTDANLTKMELLTKEGYEFWKDNNTDYTSLLNKIGINDVFNPLIDQRALYDFYGMRHEVLGTATRGYAIFFVKYTYEVGDSTLFTSYFNELNNLVFYNKEQLIQKLNITTNTNDYVNINILIPANEKLKQIDIAGFWIEYLNIYKIIGKRIQINNKPYTKIIFW</sequence>